<sequence>MYLQSLLAAFCLLMGSYSQETDPLPVEDPKHFGDQDATKVVVLTGQHWVKMRTYNVSSKRGDPKCEYAQIVGNAE</sequence>
<accession>A0A0K8R8H8</accession>
<organism evidence="2">
    <name type="scientific">Ixodes ricinus</name>
    <name type="common">Common tick</name>
    <name type="synonym">Acarus ricinus</name>
    <dbReference type="NCBI Taxonomy" id="34613"/>
    <lineage>
        <taxon>Eukaryota</taxon>
        <taxon>Metazoa</taxon>
        <taxon>Ecdysozoa</taxon>
        <taxon>Arthropoda</taxon>
        <taxon>Chelicerata</taxon>
        <taxon>Arachnida</taxon>
        <taxon>Acari</taxon>
        <taxon>Parasitiformes</taxon>
        <taxon>Ixodida</taxon>
        <taxon>Ixodoidea</taxon>
        <taxon>Ixodidae</taxon>
        <taxon>Ixodinae</taxon>
        <taxon>Ixodes</taxon>
    </lineage>
</organism>
<dbReference type="InterPro" id="IPR012674">
    <property type="entry name" value="Calycin"/>
</dbReference>
<evidence type="ECO:0000256" key="1">
    <source>
        <dbReference type="SAM" id="SignalP"/>
    </source>
</evidence>
<keyword evidence="1" id="KW-0732">Signal</keyword>
<feature type="signal peptide" evidence="1">
    <location>
        <begin position="1"/>
        <end position="18"/>
    </location>
</feature>
<proteinExistence type="evidence at transcript level"/>
<feature type="chain" id="PRO_5005516295" evidence="1">
    <location>
        <begin position="19"/>
        <end position="75"/>
    </location>
</feature>
<reference evidence="2" key="1">
    <citation type="submission" date="2012-12" db="EMBL/GenBank/DDBJ databases">
        <title>Identification and characterization of a phenylalanine ammonia-lyase gene family in Isatis indigotica Fort.</title>
        <authorList>
            <person name="Liu Q."/>
            <person name="Chen J."/>
            <person name="Zhou X."/>
            <person name="Di P."/>
            <person name="Xiao Y."/>
            <person name="Xuan H."/>
            <person name="Zhang L."/>
            <person name="Chen W."/>
        </authorList>
    </citation>
    <scope>NUCLEOTIDE SEQUENCE</scope>
    <source>
        <tissue evidence="2">Salivary gland</tissue>
    </source>
</reference>
<name>A0A0K8R8H8_IXORI</name>
<evidence type="ECO:0000313" key="2">
    <source>
        <dbReference type="EMBL" id="JAA66769.1"/>
    </source>
</evidence>
<dbReference type="SUPFAM" id="SSF50814">
    <property type="entry name" value="Lipocalins"/>
    <property type="match status" value="1"/>
</dbReference>
<dbReference type="AlphaFoldDB" id="A0A0K8R8H8"/>
<dbReference type="EMBL" id="GADI01007039">
    <property type="protein sequence ID" value="JAA66769.1"/>
    <property type="molecule type" value="mRNA"/>
</dbReference>
<protein>
    <submittedName>
        <fullName evidence="2">Putative salivary lipocalin</fullName>
    </submittedName>
</protein>